<feature type="binding site" evidence="4">
    <location>
        <position position="138"/>
    </location>
    <ligand>
        <name>1-deoxy-D-xylulose 5-phosphate</name>
        <dbReference type="ChEBI" id="CHEBI:57792"/>
    </ligand>
</feature>
<accession>A0A518BFC2</accession>
<gene>
    <name evidence="4 6" type="primary">pdxJ</name>
    <name evidence="6" type="ORF">Pla133_07460</name>
</gene>
<dbReference type="PANTHER" id="PTHR30456:SF0">
    <property type="entry name" value="PYRIDOXINE 5'-PHOSPHATE SYNTHASE"/>
    <property type="match status" value="1"/>
</dbReference>
<dbReference type="NCBIfam" id="TIGR00559">
    <property type="entry name" value="pdxJ"/>
    <property type="match status" value="1"/>
</dbReference>
<feature type="binding site" evidence="4">
    <location>
        <begin position="47"/>
        <end position="48"/>
    </location>
    <ligand>
        <name>1-deoxy-D-xylulose 5-phosphate</name>
        <dbReference type="ChEBI" id="CHEBI:57792"/>
    </ligand>
</feature>
<feature type="active site" description="Proton acceptor" evidence="4">
    <location>
        <position position="108"/>
    </location>
</feature>
<dbReference type="UniPathway" id="UPA00244">
    <property type="reaction ID" value="UER00313"/>
</dbReference>
<comment type="similarity">
    <text evidence="4">Belongs to the PNP synthase family.</text>
</comment>
<dbReference type="EC" id="2.6.99.2" evidence="4 5"/>
<dbReference type="Proteomes" id="UP000316921">
    <property type="component" value="Chromosome"/>
</dbReference>
<evidence type="ECO:0000313" key="6">
    <source>
        <dbReference type="EMBL" id="QDU65681.1"/>
    </source>
</evidence>
<feature type="binding site" evidence="4">
    <location>
        <position position="56"/>
    </location>
    <ligand>
        <name>3-amino-2-oxopropyl phosphate</name>
        <dbReference type="ChEBI" id="CHEBI:57279"/>
    </ligand>
</feature>
<dbReference type="CDD" id="cd00003">
    <property type="entry name" value="PNPsynthase"/>
    <property type="match status" value="1"/>
</dbReference>
<dbReference type="InterPro" id="IPR004569">
    <property type="entry name" value="PyrdxlP_synth_PdxJ"/>
</dbReference>
<keyword evidence="1 4" id="KW-0963">Cytoplasm</keyword>
<dbReference type="GO" id="GO:0005829">
    <property type="term" value="C:cytosol"/>
    <property type="evidence" value="ECO:0007669"/>
    <property type="project" value="TreeGrafter"/>
</dbReference>
<dbReference type="SUPFAM" id="SSF63892">
    <property type="entry name" value="Pyridoxine 5'-phosphate synthase"/>
    <property type="match status" value="1"/>
</dbReference>
<dbReference type="PANTHER" id="PTHR30456">
    <property type="entry name" value="PYRIDOXINE 5'-PHOSPHATE SYNTHASE"/>
    <property type="match status" value="1"/>
</dbReference>
<dbReference type="HAMAP" id="MF_00279">
    <property type="entry name" value="PdxJ"/>
    <property type="match status" value="1"/>
</dbReference>
<evidence type="ECO:0000256" key="3">
    <source>
        <dbReference type="ARBA" id="ARBA00023096"/>
    </source>
</evidence>
<dbReference type="InterPro" id="IPR036130">
    <property type="entry name" value="Pyridoxine-5'_phos_synth"/>
</dbReference>
<keyword evidence="2 4" id="KW-0808">Transferase</keyword>
<feature type="active site" description="Proton acceptor" evidence="4">
    <location>
        <position position="81"/>
    </location>
</feature>
<dbReference type="InterPro" id="IPR013785">
    <property type="entry name" value="Aldolase_TIM"/>
</dbReference>
<comment type="subunit">
    <text evidence="4">Homooctamer; tetramer of dimers.</text>
</comment>
<comment type="catalytic activity">
    <reaction evidence="4">
        <text>3-amino-2-oxopropyl phosphate + 1-deoxy-D-xylulose 5-phosphate = pyridoxine 5'-phosphate + phosphate + 2 H2O + H(+)</text>
        <dbReference type="Rhea" id="RHEA:15265"/>
        <dbReference type="ChEBI" id="CHEBI:15377"/>
        <dbReference type="ChEBI" id="CHEBI:15378"/>
        <dbReference type="ChEBI" id="CHEBI:43474"/>
        <dbReference type="ChEBI" id="CHEBI:57279"/>
        <dbReference type="ChEBI" id="CHEBI:57792"/>
        <dbReference type="ChEBI" id="CHEBI:58589"/>
        <dbReference type="EC" id="2.6.99.2"/>
    </reaction>
</comment>
<reference evidence="6 7" key="1">
    <citation type="submission" date="2019-02" db="EMBL/GenBank/DDBJ databases">
        <title>Deep-cultivation of Planctomycetes and their phenomic and genomic characterization uncovers novel biology.</title>
        <authorList>
            <person name="Wiegand S."/>
            <person name="Jogler M."/>
            <person name="Boedeker C."/>
            <person name="Pinto D."/>
            <person name="Vollmers J."/>
            <person name="Rivas-Marin E."/>
            <person name="Kohn T."/>
            <person name="Peeters S.H."/>
            <person name="Heuer A."/>
            <person name="Rast P."/>
            <person name="Oberbeckmann S."/>
            <person name="Bunk B."/>
            <person name="Jeske O."/>
            <person name="Meyerdierks A."/>
            <person name="Storesund J.E."/>
            <person name="Kallscheuer N."/>
            <person name="Luecker S."/>
            <person name="Lage O.M."/>
            <person name="Pohl T."/>
            <person name="Merkel B.J."/>
            <person name="Hornburger P."/>
            <person name="Mueller R.-W."/>
            <person name="Bruemmer F."/>
            <person name="Labrenz M."/>
            <person name="Spormann A.M."/>
            <person name="Op den Camp H."/>
            <person name="Overmann J."/>
            <person name="Amann R."/>
            <person name="Jetten M.S.M."/>
            <person name="Mascher T."/>
            <person name="Medema M.H."/>
            <person name="Devos D.P."/>
            <person name="Kaster A.-K."/>
            <person name="Ovreas L."/>
            <person name="Rohde M."/>
            <person name="Galperin M.Y."/>
            <person name="Jogler C."/>
        </authorList>
    </citation>
    <scope>NUCLEOTIDE SEQUENCE [LARGE SCALE GENOMIC DNA]</scope>
    <source>
        <strain evidence="6 7">Pla133</strain>
    </source>
</reference>
<dbReference type="NCBIfam" id="NF003627">
    <property type="entry name" value="PRK05265.1-5"/>
    <property type="match status" value="1"/>
</dbReference>
<keyword evidence="3 4" id="KW-0664">Pyridoxine biosynthesis</keyword>
<dbReference type="GO" id="GO:0033856">
    <property type="term" value="F:pyridoxine 5'-phosphate synthase activity"/>
    <property type="evidence" value="ECO:0007669"/>
    <property type="project" value="UniProtKB-UniRule"/>
</dbReference>
<organism evidence="6 7">
    <name type="scientific">Engelhardtia mirabilis</name>
    <dbReference type="NCBI Taxonomy" id="2528011"/>
    <lineage>
        <taxon>Bacteria</taxon>
        <taxon>Pseudomonadati</taxon>
        <taxon>Planctomycetota</taxon>
        <taxon>Planctomycetia</taxon>
        <taxon>Planctomycetia incertae sedis</taxon>
        <taxon>Engelhardtia</taxon>
    </lineage>
</organism>
<comment type="function">
    <text evidence="4">Catalyzes the complicated ring closure reaction between the two acyclic compounds 1-deoxy-D-xylulose-5-phosphate (DXP) and 3-amino-2-oxopropyl phosphate (1-amino-acetone-3-phosphate or AAP) to form pyridoxine 5'-phosphate (PNP) and inorganic phosphate.</text>
</comment>
<feature type="binding site" evidence="4">
    <location>
        <position position="229"/>
    </location>
    <ligand>
        <name>3-amino-2-oxopropyl phosphate</name>
        <dbReference type="ChEBI" id="CHEBI:57279"/>
    </ligand>
</feature>
<feature type="binding site" evidence="4">
    <location>
        <position position="88"/>
    </location>
    <ligand>
        <name>1-deoxy-D-xylulose 5-phosphate</name>
        <dbReference type="ChEBI" id="CHEBI:57792"/>
    </ligand>
</feature>
<comment type="subcellular location">
    <subcellularLocation>
        <location evidence="4">Cytoplasm</location>
    </subcellularLocation>
</comment>
<feature type="binding site" evidence="4">
    <location>
        <position position="45"/>
    </location>
    <ligand>
        <name>3-amino-2-oxopropyl phosphate</name>
        <dbReference type="ChEBI" id="CHEBI:57279"/>
    </ligand>
</feature>
<dbReference type="AlphaFoldDB" id="A0A518BFC2"/>
<comment type="pathway">
    <text evidence="4">Cofactor biosynthesis; pyridoxine 5'-phosphate biosynthesis; pyridoxine 5'-phosphate from D-erythrose 4-phosphate: step 5/5.</text>
</comment>
<evidence type="ECO:0000256" key="1">
    <source>
        <dbReference type="ARBA" id="ARBA00022490"/>
    </source>
</evidence>
<dbReference type="EMBL" id="CP036287">
    <property type="protein sequence ID" value="QDU65681.1"/>
    <property type="molecule type" value="Genomic_DNA"/>
</dbReference>
<dbReference type="KEGG" id="pbap:Pla133_07460"/>
<evidence type="ECO:0000256" key="5">
    <source>
        <dbReference type="NCBIfam" id="TIGR00559"/>
    </source>
</evidence>
<dbReference type="GO" id="GO:0008615">
    <property type="term" value="P:pyridoxine biosynthetic process"/>
    <property type="evidence" value="ECO:0007669"/>
    <property type="project" value="UniProtKB-UniRule"/>
</dbReference>
<evidence type="ECO:0000256" key="4">
    <source>
        <dbReference type="HAMAP-Rule" id="MF_00279"/>
    </source>
</evidence>
<protein>
    <recommendedName>
        <fullName evidence="4 5">Pyridoxine 5'-phosphate synthase</fullName>
        <shortName evidence="4">PNP synthase</shortName>
        <ecNumber evidence="4 5">2.6.99.2</ecNumber>
    </recommendedName>
</protein>
<proteinExistence type="inferred from homology"/>
<dbReference type="Gene3D" id="3.20.20.70">
    <property type="entry name" value="Aldolase class I"/>
    <property type="match status" value="1"/>
</dbReference>
<keyword evidence="7" id="KW-1185">Reference proteome</keyword>
<evidence type="ECO:0000256" key="2">
    <source>
        <dbReference type="ARBA" id="ARBA00022679"/>
    </source>
</evidence>
<feature type="binding site" evidence="4">
    <location>
        <begin position="250"/>
        <end position="251"/>
    </location>
    <ligand>
        <name>3-amino-2-oxopropyl phosphate</name>
        <dbReference type="ChEBI" id="CHEBI:57279"/>
    </ligand>
</feature>
<evidence type="ECO:0000313" key="7">
    <source>
        <dbReference type="Proteomes" id="UP000316921"/>
    </source>
</evidence>
<feature type="binding site" evidence="4">
    <location>
        <position position="83"/>
    </location>
    <ligand>
        <name>1-deoxy-D-xylulose 5-phosphate</name>
        <dbReference type="ChEBI" id="CHEBI:57792"/>
    </ligand>
</feature>
<name>A0A518BFC2_9BACT</name>
<feature type="active site" description="Proton donor" evidence="4">
    <location>
        <position position="228"/>
    </location>
</feature>
<feature type="site" description="Transition state stabilizer" evidence="4">
    <location>
        <position position="189"/>
    </location>
</feature>
<sequence>MSLGGAQCAPTVLSAEDLHGAQDSAEPRPKIVAMNEAPAPRLHVNCDHVATVRQARHAAFPDPVEWALLAEGAGAQGITVHLRKDRRHIQDHDVLRMRRAIGTLLNLELSLDPEIIAFTLECGADEYCIVPENRQEVTTEGGLDVVSERARLSSLIPRLVETGGAVSLFVDPDEVQLEASAELGAQFVELHTGTYANAAGDEQQRELERLHRAAARGVELGLRVNAGHGLDYQNVKPVAAIEQVEELNIGHSIVARSLMVGAAAAVREMLALVRAARG</sequence>
<dbReference type="Pfam" id="PF03740">
    <property type="entry name" value="PdxJ"/>
    <property type="match status" value="1"/>
</dbReference>
<dbReference type="NCBIfam" id="NF003625">
    <property type="entry name" value="PRK05265.1-3"/>
    <property type="match status" value="1"/>
</dbReference>